<dbReference type="Proteomes" id="UP000281553">
    <property type="component" value="Unassembled WGS sequence"/>
</dbReference>
<dbReference type="AlphaFoldDB" id="A0A3P7MKJ1"/>
<reference evidence="1 2" key="1">
    <citation type="submission" date="2018-11" db="EMBL/GenBank/DDBJ databases">
        <authorList>
            <consortium name="Pathogen Informatics"/>
        </authorList>
    </citation>
    <scope>NUCLEOTIDE SEQUENCE [LARGE SCALE GENOMIC DNA]</scope>
</reference>
<dbReference type="OrthoDB" id="10582059at2759"/>
<dbReference type="EMBL" id="UYRU01079442">
    <property type="protein sequence ID" value="VDN30105.1"/>
    <property type="molecule type" value="Genomic_DNA"/>
</dbReference>
<evidence type="ECO:0000313" key="2">
    <source>
        <dbReference type="Proteomes" id="UP000281553"/>
    </source>
</evidence>
<proteinExistence type="predicted"/>
<name>A0A3P7MKJ1_DIBLA</name>
<evidence type="ECO:0000313" key="1">
    <source>
        <dbReference type="EMBL" id="VDN30105.1"/>
    </source>
</evidence>
<keyword evidence="2" id="KW-1185">Reference proteome</keyword>
<accession>A0A3P7MKJ1</accession>
<protein>
    <submittedName>
        <fullName evidence="1">Uncharacterized protein</fullName>
    </submittedName>
</protein>
<sequence length="101" mass="10884">MQKVPLHEIPAAEAPAAAPVEYVEAVVQQLPDFPVPDSGSDKERPAGVVELPRLPVVDRGTPLSVEEVRGGEPSDALNKERRNKVKDVSFSFGIKVSIDIT</sequence>
<organism evidence="1 2">
    <name type="scientific">Dibothriocephalus latus</name>
    <name type="common">Fish tapeworm</name>
    <name type="synonym">Diphyllobothrium latum</name>
    <dbReference type="NCBI Taxonomy" id="60516"/>
    <lineage>
        <taxon>Eukaryota</taxon>
        <taxon>Metazoa</taxon>
        <taxon>Spiralia</taxon>
        <taxon>Lophotrochozoa</taxon>
        <taxon>Platyhelminthes</taxon>
        <taxon>Cestoda</taxon>
        <taxon>Eucestoda</taxon>
        <taxon>Diphyllobothriidea</taxon>
        <taxon>Diphyllobothriidae</taxon>
        <taxon>Dibothriocephalus</taxon>
    </lineage>
</organism>
<gene>
    <name evidence="1" type="ORF">DILT_LOCUS15480</name>
</gene>